<dbReference type="Gene3D" id="3.30.565.10">
    <property type="entry name" value="Histidine kinase-like ATPase, C-terminal domain"/>
    <property type="match status" value="1"/>
</dbReference>
<evidence type="ECO:0000256" key="2">
    <source>
        <dbReference type="ARBA" id="ARBA00012438"/>
    </source>
</evidence>
<dbReference type="AlphaFoldDB" id="A0A7G9GAB3"/>
<evidence type="ECO:0000259" key="6">
    <source>
        <dbReference type="Pfam" id="PF02518"/>
    </source>
</evidence>
<feature type="domain" description="Histidine kinase/HSP90-like ATPase" evidence="6">
    <location>
        <begin position="249"/>
        <end position="290"/>
    </location>
</feature>
<dbReference type="CDD" id="cd16917">
    <property type="entry name" value="HATPase_UhpB-NarQ-NarX-like"/>
    <property type="match status" value="1"/>
</dbReference>
<evidence type="ECO:0000313" key="8">
    <source>
        <dbReference type="Proteomes" id="UP000515860"/>
    </source>
</evidence>
<dbReference type="EMBL" id="CP060635">
    <property type="protein sequence ID" value="QNM07745.1"/>
    <property type="molecule type" value="Genomic_DNA"/>
</dbReference>
<keyword evidence="3" id="KW-0808">Transferase</keyword>
<name>A0A7G9GAB3_9FIRM</name>
<accession>A0A7G9GAB3</accession>
<keyword evidence="8" id="KW-1185">Reference proteome</keyword>
<dbReference type="InterPro" id="IPR050482">
    <property type="entry name" value="Sensor_HK_TwoCompSys"/>
</dbReference>
<dbReference type="InterPro" id="IPR003594">
    <property type="entry name" value="HATPase_dom"/>
</dbReference>
<dbReference type="Proteomes" id="UP000515860">
    <property type="component" value="Chromosome"/>
</dbReference>
<evidence type="ECO:0000256" key="1">
    <source>
        <dbReference type="ARBA" id="ARBA00000085"/>
    </source>
</evidence>
<dbReference type="SUPFAM" id="SSF55874">
    <property type="entry name" value="ATPase domain of HSP90 chaperone/DNA topoisomerase II/histidine kinase"/>
    <property type="match status" value="1"/>
</dbReference>
<comment type="catalytic activity">
    <reaction evidence="1">
        <text>ATP + protein L-histidine = ADP + protein N-phospho-L-histidine.</text>
        <dbReference type="EC" id="2.7.13.3"/>
    </reaction>
</comment>
<dbReference type="Pfam" id="PF02518">
    <property type="entry name" value="HATPase_c"/>
    <property type="match status" value="1"/>
</dbReference>
<sequence length="343" mass="38589">MKKNMSAKMIKKSIDSYPGGICFSALDGRVILVNEKMNQLVLELTGHTILNAKAAWEELTNFANNGKAEKLTQSWLPKDTDKVNGSTHQQLFFRFSDSSVWRFELRFLDSNTVQVEAAEITELYRLSEELYENTIRLQEMQKRQKTLLDSIVEVNLNKEILAAKMHIHDELGHCLLATTKAITEDSLAENTDVLRESWNSTIRDFFNIPTVWTVPDSSLQSELMQVAELIGCKVVFLGEQPKSRKALQLLYAAVREALTNAVRHADATELTVKIEQDEKSYHIEISDNGSVSVSNITEGNGLSALRQRLEQEGASLKVLCDNSVSLIVSIPFDLDEIQKGGRK</sequence>
<evidence type="ECO:0000256" key="4">
    <source>
        <dbReference type="ARBA" id="ARBA00022777"/>
    </source>
</evidence>
<dbReference type="EC" id="2.7.13.3" evidence="2"/>
<keyword evidence="5" id="KW-0902">Two-component regulatory system</keyword>
<dbReference type="PANTHER" id="PTHR24421">
    <property type="entry name" value="NITRATE/NITRITE SENSOR PROTEIN NARX-RELATED"/>
    <property type="match status" value="1"/>
</dbReference>
<keyword evidence="4" id="KW-0418">Kinase</keyword>
<organism evidence="7 8">
    <name type="scientific">Wansuia hejianensis</name>
    <dbReference type="NCBI Taxonomy" id="2763667"/>
    <lineage>
        <taxon>Bacteria</taxon>
        <taxon>Bacillati</taxon>
        <taxon>Bacillota</taxon>
        <taxon>Clostridia</taxon>
        <taxon>Lachnospirales</taxon>
        <taxon>Lachnospiraceae</taxon>
        <taxon>Wansuia</taxon>
    </lineage>
</organism>
<dbReference type="InterPro" id="IPR036890">
    <property type="entry name" value="HATPase_C_sf"/>
</dbReference>
<gene>
    <name evidence="7" type="ORF">H9Q79_12580</name>
</gene>
<proteinExistence type="predicted"/>
<evidence type="ECO:0000256" key="3">
    <source>
        <dbReference type="ARBA" id="ARBA00022679"/>
    </source>
</evidence>
<dbReference type="RefSeq" id="WP_249328428.1">
    <property type="nucleotide sequence ID" value="NZ_CP060635.1"/>
</dbReference>
<protein>
    <recommendedName>
        <fullName evidence="2">histidine kinase</fullName>
        <ecNumber evidence="2">2.7.13.3</ecNumber>
    </recommendedName>
</protein>
<dbReference type="KEGG" id="whj:H9Q79_12580"/>
<evidence type="ECO:0000313" key="7">
    <source>
        <dbReference type="EMBL" id="QNM07745.1"/>
    </source>
</evidence>
<reference evidence="7 8" key="1">
    <citation type="submission" date="2020-08" db="EMBL/GenBank/DDBJ databases">
        <authorList>
            <person name="Liu C."/>
            <person name="Sun Q."/>
        </authorList>
    </citation>
    <scope>NUCLEOTIDE SEQUENCE [LARGE SCALE GENOMIC DNA]</scope>
    <source>
        <strain evidence="7 8">NSJ-29</strain>
    </source>
</reference>
<dbReference type="GO" id="GO:0004673">
    <property type="term" value="F:protein histidine kinase activity"/>
    <property type="evidence" value="ECO:0007669"/>
    <property type="project" value="UniProtKB-EC"/>
</dbReference>
<dbReference type="GO" id="GO:0000160">
    <property type="term" value="P:phosphorelay signal transduction system"/>
    <property type="evidence" value="ECO:0007669"/>
    <property type="project" value="UniProtKB-KW"/>
</dbReference>
<dbReference type="PANTHER" id="PTHR24421:SF10">
    <property type="entry name" value="NITRATE_NITRITE SENSOR PROTEIN NARQ"/>
    <property type="match status" value="1"/>
</dbReference>
<evidence type="ECO:0000256" key="5">
    <source>
        <dbReference type="ARBA" id="ARBA00023012"/>
    </source>
</evidence>